<protein>
    <submittedName>
        <fullName evidence="1">Uncharacterized protein</fullName>
    </submittedName>
</protein>
<gene>
    <name evidence="1" type="ordered locus">Npun_F1052</name>
</gene>
<dbReference type="OrthoDB" id="583603at2"/>
<dbReference type="eggNOG" id="ENOG502Z7X8">
    <property type="taxonomic scope" value="Bacteria"/>
</dbReference>
<evidence type="ECO:0000313" key="2">
    <source>
        <dbReference type="Proteomes" id="UP000001191"/>
    </source>
</evidence>
<dbReference type="STRING" id="63737.Npun_F1052"/>
<dbReference type="AlphaFoldDB" id="B2IVA2"/>
<dbReference type="RefSeq" id="WP_012407799.1">
    <property type="nucleotide sequence ID" value="NC_010628.1"/>
</dbReference>
<dbReference type="EnsemblBacteria" id="ACC79778">
    <property type="protein sequence ID" value="ACC79778"/>
    <property type="gene ID" value="Npun_F1052"/>
</dbReference>
<reference evidence="2" key="1">
    <citation type="submission" date="2008-04" db="EMBL/GenBank/DDBJ databases">
        <title>Complete sequence of chromosome of Nostoc punctiforme ATCC 29133.</title>
        <authorList>
            <consortium name="US DOE Joint Genome Institute"/>
            <person name="Copeland A."/>
            <person name="Lucas S."/>
            <person name="Lapidus A."/>
            <person name="Glavina del Rio T."/>
            <person name="Dalin E."/>
            <person name="Tice H."/>
            <person name="Pitluck S."/>
            <person name="Chain P."/>
            <person name="Malfatti S."/>
            <person name="Shin M."/>
            <person name="Vergez L."/>
            <person name="Schmutz J."/>
            <person name="Larimer F."/>
            <person name="Land M."/>
            <person name="Hauser L."/>
            <person name="Kyrpides N."/>
            <person name="Kim E."/>
            <person name="Meeks J.C."/>
            <person name="Elhai J."/>
            <person name="Campbell E.L."/>
            <person name="Thiel T."/>
            <person name="Longmire J."/>
            <person name="Potts M."/>
            <person name="Atlas R."/>
        </authorList>
    </citation>
    <scope>NUCLEOTIDE SEQUENCE [LARGE SCALE GENOMIC DNA]</scope>
    <source>
        <strain evidence="2">ATCC 29133 / PCC 73102</strain>
    </source>
</reference>
<dbReference type="Proteomes" id="UP000001191">
    <property type="component" value="Chromosome"/>
</dbReference>
<reference evidence="1 2" key="2">
    <citation type="journal article" date="2013" name="Plant Physiol.">
        <title>A Nostoc punctiforme Sugar Transporter Necessary to Establish a Cyanobacterium-Plant Symbiosis.</title>
        <authorList>
            <person name="Ekman M."/>
            <person name="Picossi S."/>
            <person name="Campbell E.L."/>
            <person name="Meeks J.C."/>
            <person name="Flores E."/>
        </authorList>
    </citation>
    <scope>NUCLEOTIDE SEQUENCE [LARGE SCALE GENOMIC DNA]</scope>
    <source>
        <strain evidence="2">ATCC 29133 / PCC 73102</strain>
    </source>
</reference>
<keyword evidence="2" id="KW-1185">Reference proteome</keyword>
<sequence>MSYTFSQLSRLYNENKFFELTSSPEGLYFLKLRSLARKDYYLHLFQKAQISSDNLGVKQYLEILFNSNISSKTIHDSINQIYEAERGKRRANEQNLLRELYKLRVFDWGGIHENDINKYLVDNYIKKITNYNNLIEKVENEILHSLKSFVLCSWYNNWTSIIIEDIFKDHHRILPTVGQIK</sequence>
<accession>B2IVA2</accession>
<organism evidence="1 2">
    <name type="scientific">Nostoc punctiforme (strain ATCC 29133 / PCC 73102)</name>
    <dbReference type="NCBI Taxonomy" id="63737"/>
    <lineage>
        <taxon>Bacteria</taxon>
        <taxon>Bacillati</taxon>
        <taxon>Cyanobacteriota</taxon>
        <taxon>Cyanophyceae</taxon>
        <taxon>Nostocales</taxon>
        <taxon>Nostocaceae</taxon>
        <taxon>Nostoc</taxon>
    </lineage>
</organism>
<proteinExistence type="predicted"/>
<evidence type="ECO:0000313" key="1">
    <source>
        <dbReference type="EMBL" id="ACC79778.1"/>
    </source>
</evidence>
<dbReference type="HOGENOM" id="CLU_1487589_0_0_3"/>
<dbReference type="KEGG" id="npu:Npun_F1052"/>
<name>B2IVA2_NOSP7</name>
<dbReference type="EMBL" id="CP001037">
    <property type="protein sequence ID" value="ACC79778.1"/>
    <property type="molecule type" value="Genomic_DNA"/>
</dbReference>